<protein>
    <recommendedName>
        <fullName evidence="3">Jacalin-type lectin domain-containing protein</fullName>
    </recommendedName>
</protein>
<evidence type="ECO:0000259" key="3">
    <source>
        <dbReference type="PROSITE" id="PS51752"/>
    </source>
</evidence>
<keyword evidence="2" id="KW-0430">Lectin</keyword>
<dbReference type="PANTHER" id="PTHR47293">
    <property type="entry name" value="JACALIN-RELATED LECTIN 3"/>
    <property type="match status" value="1"/>
</dbReference>
<gene>
    <name evidence="4" type="ORF">P3X46_013807</name>
</gene>
<reference evidence="4 5" key="1">
    <citation type="journal article" date="2023" name="Plant Biotechnol. J.">
        <title>Chromosome-level wild Hevea brasiliensis genome provides new tools for genomic-assisted breeding and valuable loci to elevate rubber yield.</title>
        <authorList>
            <person name="Cheng H."/>
            <person name="Song X."/>
            <person name="Hu Y."/>
            <person name="Wu T."/>
            <person name="Yang Q."/>
            <person name="An Z."/>
            <person name="Feng S."/>
            <person name="Deng Z."/>
            <person name="Wu W."/>
            <person name="Zeng X."/>
            <person name="Tu M."/>
            <person name="Wang X."/>
            <person name="Huang H."/>
        </authorList>
    </citation>
    <scope>NUCLEOTIDE SEQUENCE [LARGE SCALE GENOMIC DNA]</scope>
    <source>
        <strain evidence="4">MT/VB/25A 57/8</strain>
    </source>
</reference>
<evidence type="ECO:0000256" key="1">
    <source>
        <dbReference type="ARBA" id="ARBA00006568"/>
    </source>
</evidence>
<sequence>MFKIKSLPAERGKGDMAWDEKGHSEISQIFISLDRDYFSCIQFQYFENGSLVLSPPYGAYDGHGPTLYTVQFNYPSEFLTRVSGKYTYDHLRSITFTTNKGTYGPYGGNNARHGLELFEFNFNMGENKQFGGFHGLYHSRALRSIGVYINPSATTQTSPGEISESKADVVKLWT</sequence>
<dbReference type="Gene3D" id="2.100.10.30">
    <property type="entry name" value="Jacalin-like lectin domain"/>
    <property type="match status" value="1"/>
</dbReference>
<keyword evidence="5" id="KW-1185">Reference proteome</keyword>
<dbReference type="Pfam" id="PF01419">
    <property type="entry name" value="Jacalin"/>
    <property type="match status" value="1"/>
</dbReference>
<evidence type="ECO:0000313" key="5">
    <source>
        <dbReference type="Proteomes" id="UP001174677"/>
    </source>
</evidence>
<dbReference type="InterPro" id="IPR036404">
    <property type="entry name" value="Jacalin-like_lectin_dom_sf"/>
</dbReference>
<dbReference type="InterPro" id="IPR001229">
    <property type="entry name" value="Jacalin-like_lectin_dom"/>
</dbReference>
<accession>A0ABQ9M6R0</accession>
<comment type="caution">
    <text evidence="4">The sequence shown here is derived from an EMBL/GenBank/DDBJ whole genome shotgun (WGS) entry which is preliminary data.</text>
</comment>
<organism evidence="4 5">
    <name type="scientific">Hevea brasiliensis</name>
    <name type="common">Para rubber tree</name>
    <name type="synonym">Siphonia brasiliensis</name>
    <dbReference type="NCBI Taxonomy" id="3981"/>
    <lineage>
        <taxon>Eukaryota</taxon>
        <taxon>Viridiplantae</taxon>
        <taxon>Streptophyta</taxon>
        <taxon>Embryophyta</taxon>
        <taxon>Tracheophyta</taxon>
        <taxon>Spermatophyta</taxon>
        <taxon>Magnoliopsida</taxon>
        <taxon>eudicotyledons</taxon>
        <taxon>Gunneridae</taxon>
        <taxon>Pentapetalae</taxon>
        <taxon>rosids</taxon>
        <taxon>fabids</taxon>
        <taxon>Malpighiales</taxon>
        <taxon>Euphorbiaceae</taxon>
        <taxon>Crotonoideae</taxon>
        <taxon>Micrandreae</taxon>
        <taxon>Hevea</taxon>
    </lineage>
</organism>
<comment type="similarity">
    <text evidence="1">Belongs to the jacalin lectin family.</text>
</comment>
<proteinExistence type="inferred from homology"/>
<dbReference type="EMBL" id="JARPOI010000008">
    <property type="protein sequence ID" value="KAJ9175230.1"/>
    <property type="molecule type" value="Genomic_DNA"/>
</dbReference>
<dbReference type="SUPFAM" id="SSF51101">
    <property type="entry name" value="Mannose-binding lectins"/>
    <property type="match status" value="1"/>
</dbReference>
<evidence type="ECO:0000256" key="2">
    <source>
        <dbReference type="ARBA" id="ARBA00022734"/>
    </source>
</evidence>
<feature type="domain" description="Jacalin-type lectin" evidence="3">
    <location>
        <begin position="4"/>
        <end position="151"/>
    </location>
</feature>
<dbReference type="SMART" id="SM00915">
    <property type="entry name" value="Jacalin"/>
    <property type="match status" value="1"/>
</dbReference>
<dbReference type="PANTHER" id="PTHR47293:SF70">
    <property type="entry name" value="JACALIN-RELATED LECTIN 24-RELATED"/>
    <property type="match status" value="1"/>
</dbReference>
<dbReference type="Proteomes" id="UP001174677">
    <property type="component" value="Chromosome 8"/>
</dbReference>
<dbReference type="PROSITE" id="PS51752">
    <property type="entry name" value="JACALIN_LECTIN"/>
    <property type="match status" value="1"/>
</dbReference>
<evidence type="ECO:0000313" key="4">
    <source>
        <dbReference type="EMBL" id="KAJ9175230.1"/>
    </source>
</evidence>
<name>A0ABQ9M6R0_HEVBR</name>